<dbReference type="Proteomes" id="UP000218209">
    <property type="component" value="Unassembled WGS sequence"/>
</dbReference>
<dbReference type="EMBL" id="KV919103">
    <property type="protein sequence ID" value="OSX71848.1"/>
    <property type="molecule type" value="Genomic_DNA"/>
</dbReference>
<proteinExistence type="predicted"/>
<name>A0A1X6NTC2_PORUM</name>
<dbReference type="AlphaFoldDB" id="A0A1X6NTC2"/>
<sequence length="362" mass="39911">MNHTGARHARAHASTPPPHPPPALFVSQRSCLPPHRRQNGIVHRVIHDPPVQPERHITRVRVAQQARQAVAVPAARRAPAEHVCHGRRRRHRVGKKVAGPKRKRRLGHVPVDARRRDGRVVPHDAVGDGGSVGARRGGGERHHPRERNRARGGGVEHLLVEALPERRGEHRRHIPHVRQAGEGVGDARDGQPPPVADAVKQPVAVRAVLKAGAEDVGRPKGGREGAAVAQRRLHVDRRARRVVAGHVRRERPIVRVRAGRGDVKDFGARGARGERRRRVGHRLGRIVIDGVDAGGRRLGRRAGRQGKGRRVRHRQRRVPVIGLLVGGGGADLVHVDRVPSVEERLGEVRANDRVAPRRRVDD</sequence>
<keyword evidence="3" id="KW-1185">Reference proteome</keyword>
<feature type="compositionally biased region" description="Basic residues" evidence="1">
    <location>
        <begin position="85"/>
        <end position="102"/>
    </location>
</feature>
<feature type="region of interest" description="Disordered" evidence="1">
    <location>
        <begin position="120"/>
        <end position="149"/>
    </location>
</feature>
<feature type="region of interest" description="Disordered" evidence="1">
    <location>
        <begin position="1"/>
        <end position="22"/>
    </location>
</feature>
<feature type="region of interest" description="Disordered" evidence="1">
    <location>
        <begin position="76"/>
        <end position="102"/>
    </location>
</feature>
<evidence type="ECO:0000313" key="3">
    <source>
        <dbReference type="Proteomes" id="UP000218209"/>
    </source>
</evidence>
<organism evidence="2 3">
    <name type="scientific">Porphyra umbilicalis</name>
    <name type="common">Purple laver</name>
    <name type="synonym">Red alga</name>
    <dbReference type="NCBI Taxonomy" id="2786"/>
    <lineage>
        <taxon>Eukaryota</taxon>
        <taxon>Rhodophyta</taxon>
        <taxon>Bangiophyceae</taxon>
        <taxon>Bangiales</taxon>
        <taxon>Bangiaceae</taxon>
        <taxon>Porphyra</taxon>
    </lineage>
</organism>
<evidence type="ECO:0000256" key="1">
    <source>
        <dbReference type="SAM" id="MobiDB-lite"/>
    </source>
</evidence>
<evidence type="ECO:0000313" key="2">
    <source>
        <dbReference type="EMBL" id="OSX71848.1"/>
    </source>
</evidence>
<feature type="compositionally biased region" description="Basic and acidic residues" evidence="1">
    <location>
        <begin position="137"/>
        <end position="149"/>
    </location>
</feature>
<feature type="compositionally biased region" description="Basic residues" evidence="1">
    <location>
        <begin position="1"/>
        <end position="11"/>
    </location>
</feature>
<feature type="compositionally biased region" description="Gly residues" evidence="1">
    <location>
        <begin position="127"/>
        <end position="136"/>
    </location>
</feature>
<gene>
    <name evidence="2" type="ORF">BU14_0494s0002</name>
</gene>
<accession>A0A1X6NTC2</accession>
<protein>
    <submittedName>
        <fullName evidence="2">Uncharacterized protein</fullName>
    </submittedName>
</protein>
<reference evidence="2 3" key="1">
    <citation type="submission" date="2017-03" db="EMBL/GenBank/DDBJ databases">
        <title>WGS assembly of Porphyra umbilicalis.</title>
        <authorList>
            <person name="Brawley S.H."/>
            <person name="Blouin N.A."/>
            <person name="Ficko-Blean E."/>
            <person name="Wheeler G.L."/>
            <person name="Lohr M."/>
            <person name="Goodson H.V."/>
            <person name="Jenkins J.W."/>
            <person name="Blaby-Haas C.E."/>
            <person name="Helliwell K.E."/>
            <person name="Chan C."/>
            <person name="Marriage T."/>
            <person name="Bhattacharya D."/>
            <person name="Klein A.S."/>
            <person name="Badis Y."/>
            <person name="Brodie J."/>
            <person name="Cao Y."/>
            <person name="Collen J."/>
            <person name="Dittami S.M."/>
            <person name="Gachon C.M."/>
            <person name="Green B.R."/>
            <person name="Karpowicz S."/>
            <person name="Kim J.W."/>
            <person name="Kudahl U."/>
            <person name="Lin S."/>
            <person name="Michel G."/>
            <person name="Mittag M."/>
            <person name="Olson B.J."/>
            <person name="Pangilinan J."/>
            <person name="Peng Y."/>
            <person name="Qiu H."/>
            <person name="Shu S."/>
            <person name="Singer J.T."/>
            <person name="Smith A.G."/>
            <person name="Sprecher B.N."/>
            <person name="Wagner V."/>
            <person name="Wang W."/>
            <person name="Wang Z.-Y."/>
            <person name="Yan J."/>
            <person name="Yarish C."/>
            <person name="Zoeuner-Riek S."/>
            <person name="Zhuang Y."/>
            <person name="Zou Y."/>
            <person name="Lindquist E.A."/>
            <person name="Grimwood J."/>
            <person name="Barry K."/>
            <person name="Rokhsar D.S."/>
            <person name="Schmutz J."/>
            <person name="Stiller J.W."/>
            <person name="Grossman A.R."/>
            <person name="Prochnik S.E."/>
        </authorList>
    </citation>
    <scope>NUCLEOTIDE SEQUENCE [LARGE SCALE GENOMIC DNA]</scope>
    <source>
        <strain evidence="2">4086291</strain>
    </source>
</reference>